<feature type="binding site" description="covalent" evidence="13">
    <location>
        <position position="187"/>
    </location>
    <ligand>
        <name>heme c</name>
        <dbReference type="ChEBI" id="CHEBI:61717"/>
    </ligand>
</feature>
<dbReference type="PANTHER" id="PTHR10266">
    <property type="entry name" value="CYTOCHROME C1"/>
    <property type="match status" value="1"/>
</dbReference>
<evidence type="ECO:0000256" key="7">
    <source>
        <dbReference type="ARBA" id="ARBA00022692"/>
    </source>
</evidence>
<evidence type="ECO:0000256" key="1">
    <source>
        <dbReference type="ARBA" id="ARBA00004370"/>
    </source>
</evidence>
<feature type="domain" description="Cytochrome c" evidence="16">
    <location>
        <begin position="50"/>
        <end position="221"/>
    </location>
</feature>
<proteinExistence type="inferred from homology"/>
<name>A0A8J2YQR6_9PROT</name>
<keyword evidence="15" id="KW-0732">Signal</keyword>
<comment type="similarity">
    <text evidence="2">Belongs to the cytochrome c family.</text>
</comment>
<comment type="cofactor">
    <cofactor evidence="13">
        <name>heme c</name>
        <dbReference type="ChEBI" id="CHEBI:61717"/>
    </cofactor>
    <text evidence="13">Binds 1 heme c group covalently per subunit.</text>
</comment>
<evidence type="ECO:0000259" key="16">
    <source>
        <dbReference type="PROSITE" id="PS51007"/>
    </source>
</evidence>
<reference evidence="17" key="2">
    <citation type="submission" date="2020-09" db="EMBL/GenBank/DDBJ databases">
        <authorList>
            <person name="Sun Q."/>
            <person name="Zhou Y."/>
        </authorList>
    </citation>
    <scope>NUCLEOTIDE SEQUENCE</scope>
    <source>
        <strain evidence="17">CGMCC 1.15725</strain>
    </source>
</reference>
<evidence type="ECO:0000256" key="4">
    <source>
        <dbReference type="ARBA" id="ARBA00022448"/>
    </source>
</evidence>
<dbReference type="InterPro" id="IPR002326">
    <property type="entry name" value="Cyt_c1"/>
</dbReference>
<keyword evidence="11 13" id="KW-0408">Iron</keyword>
<keyword evidence="8 13" id="KW-0479">Metal-binding</keyword>
<dbReference type="Proteomes" id="UP000646365">
    <property type="component" value="Unassembled WGS sequence"/>
</dbReference>
<evidence type="ECO:0000313" key="18">
    <source>
        <dbReference type="Proteomes" id="UP000646365"/>
    </source>
</evidence>
<reference evidence="17" key="1">
    <citation type="journal article" date="2014" name="Int. J. Syst. Evol. Microbiol.">
        <title>Complete genome sequence of Corynebacterium casei LMG S-19264T (=DSM 44701T), isolated from a smear-ripened cheese.</title>
        <authorList>
            <consortium name="US DOE Joint Genome Institute (JGI-PGF)"/>
            <person name="Walter F."/>
            <person name="Albersmeier A."/>
            <person name="Kalinowski J."/>
            <person name="Ruckert C."/>
        </authorList>
    </citation>
    <scope>NUCLEOTIDE SEQUENCE</scope>
    <source>
        <strain evidence="17">CGMCC 1.15725</strain>
    </source>
</reference>
<evidence type="ECO:0000256" key="8">
    <source>
        <dbReference type="ARBA" id="ARBA00022723"/>
    </source>
</evidence>
<dbReference type="AlphaFoldDB" id="A0A8J2YQR6"/>
<keyword evidence="10 14" id="KW-1133">Transmembrane helix</keyword>
<organism evidence="17 18">
    <name type="scientific">Aliidongia dinghuensis</name>
    <dbReference type="NCBI Taxonomy" id="1867774"/>
    <lineage>
        <taxon>Bacteria</taxon>
        <taxon>Pseudomonadati</taxon>
        <taxon>Pseudomonadota</taxon>
        <taxon>Alphaproteobacteria</taxon>
        <taxon>Rhodospirillales</taxon>
        <taxon>Dongiaceae</taxon>
        <taxon>Aliidongia</taxon>
    </lineage>
</organism>
<protein>
    <recommendedName>
        <fullName evidence="3">Cytochrome c1</fullName>
    </recommendedName>
</protein>
<comment type="caution">
    <text evidence="17">The sequence shown here is derived from an EMBL/GenBank/DDBJ whole genome shotgun (WGS) entry which is preliminary data.</text>
</comment>
<dbReference type="Gene3D" id="1.20.5.100">
    <property type="entry name" value="Cytochrome c1, transmembrane anchor, C-terminal"/>
    <property type="match status" value="1"/>
</dbReference>
<evidence type="ECO:0000256" key="9">
    <source>
        <dbReference type="ARBA" id="ARBA00022982"/>
    </source>
</evidence>
<dbReference type="SUPFAM" id="SSF46626">
    <property type="entry name" value="Cytochrome c"/>
    <property type="match status" value="1"/>
</dbReference>
<dbReference type="GO" id="GO:0020037">
    <property type="term" value="F:heme binding"/>
    <property type="evidence" value="ECO:0007669"/>
    <property type="project" value="InterPro"/>
</dbReference>
<evidence type="ECO:0000256" key="2">
    <source>
        <dbReference type="ARBA" id="ARBA00006488"/>
    </source>
</evidence>
<gene>
    <name evidence="17" type="ORF">GCM10011611_12280</name>
</gene>
<keyword evidence="6" id="KW-0679">Respiratory chain</keyword>
<keyword evidence="5 13" id="KW-0349">Heme</keyword>
<dbReference type="GO" id="GO:0046872">
    <property type="term" value="F:metal ion binding"/>
    <property type="evidence" value="ECO:0007669"/>
    <property type="project" value="UniProtKB-KW"/>
</dbReference>
<feature type="chain" id="PRO_5035240462" description="Cytochrome c1" evidence="15">
    <location>
        <begin position="26"/>
        <end position="258"/>
    </location>
</feature>
<keyword evidence="18" id="KW-1185">Reference proteome</keyword>
<dbReference type="GO" id="GO:0009055">
    <property type="term" value="F:electron transfer activity"/>
    <property type="evidence" value="ECO:0007669"/>
    <property type="project" value="InterPro"/>
</dbReference>
<dbReference type="InterPro" id="IPR036909">
    <property type="entry name" value="Cyt_c-like_dom_sf"/>
</dbReference>
<keyword evidence="12 14" id="KW-0472">Membrane</keyword>
<evidence type="ECO:0000256" key="13">
    <source>
        <dbReference type="PIRSR" id="PIRSR602326-1"/>
    </source>
</evidence>
<keyword evidence="9" id="KW-0249">Electron transport</keyword>
<accession>A0A8J2YQR6</accession>
<dbReference type="PRINTS" id="PR00603">
    <property type="entry name" value="CYTOCHROMEC1"/>
</dbReference>
<comment type="subcellular location">
    <subcellularLocation>
        <location evidence="1">Membrane</location>
    </subcellularLocation>
</comment>
<evidence type="ECO:0000256" key="12">
    <source>
        <dbReference type="ARBA" id="ARBA00023136"/>
    </source>
</evidence>
<feature type="transmembrane region" description="Helical" evidence="14">
    <location>
        <begin position="231"/>
        <end position="249"/>
    </location>
</feature>
<feature type="binding site" description="covalent" evidence="13">
    <location>
        <position position="63"/>
    </location>
    <ligand>
        <name>heme c</name>
        <dbReference type="ChEBI" id="CHEBI:61717"/>
    </ligand>
</feature>
<dbReference type="Pfam" id="PF02167">
    <property type="entry name" value="Cytochrom_C1"/>
    <property type="match status" value="1"/>
</dbReference>
<keyword evidence="4" id="KW-0813">Transport</keyword>
<evidence type="ECO:0000256" key="15">
    <source>
        <dbReference type="SAM" id="SignalP"/>
    </source>
</evidence>
<feature type="binding site" description="covalent" evidence="13">
    <location>
        <position position="66"/>
    </location>
    <ligand>
        <name>heme c</name>
        <dbReference type="ChEBI" id="CHEBI:61717"/>
    </ligand>
</feature>
<evidence type="ECO:0000256" key="5">
    <source>
        <dbReference type="ARBA" id="ARBA00022617"/>
    </source>
</evidence>
<dbReference type="SUPFAM" id="SSF81496">
    <property type="entry name" value="Cytochrome c1 subunit of cytochrome bc1 complex (Ubiquinol-cytochrome c reductase), transmembrane anchor"/>
    <property type="match status" value="1"/>
</dbReference>
<dbReference type="InterPro" id="IPR021157">
    <property type="entry name" value="Cyt_c1_TM_anchor_C"/>
</dbReference>
<dbReference type="PROSITE" id="PS51007">
    <property type="entry name" value="CYTC"/>
    <property type="match status" value="1"/>
</dbReference>
<dbReference type="Gene3D" id="1.10.760.10">
    <property type="entry name" value="Cytochrome c-like domain"/>
    <property type="match status" value="1"/>
</dbReference>
<evidence type="ECO:0000256" key="10">
    <source>
        <dbReference type="ARBA" id="ARBA00022989"/>
    </source>
</evidence>
<feature type="binding site" description="covalent" evidence="13">
    <location>
        <position position="67"/>
    </location>
    <ligand>
        <name>heme c</name>
        <dbReference type="ChEBI" id="CHEBI:61717"/>
    </ligand>
</feature>
<evidence type="ECO:0000256" key="14">
    <source>
        <dbReference type="SAM" id="Phobius"/>
    </source>
</evidence>
<evidence type="ECO:0000256" key="6">
    <source>
        <dbReference type="ARBA" id="ARBA00022660"/>
    </source>
</evidence>
<keyword evidence="7 14" id="KW-0812">Transmembrane</keyword>
<evidence type="ECO:0000256" key="3">
    <source>
        <dbReference type="ARBA" id="ARBA00016165"/>
    </source>
</evidence>
<dbReference type="RefSeq" id="WP_189043649.1">
    <property type="nucleotide sequence ID" value="NZ_BMJQ01000003.1"/>
</dbReference>
<evidence type="ECO:0000313" key="17">
    <source>
        <dbReference type="EMBL" id="GGF08408.1"/>
    </source>
</evidence>
<sequence length="258" mass="28130">MIRRFLLGAAIAVSALATQPLVAHAQEAAEPELLKGDWSFSGIFGTIDKASAQRGLQIYKEVCSNCHGLYEMSYRNIAALGYSDDQVKAFAAQYQVNDTNDDGAVIQRPAKPSDRFVRPFPNEKAARAANNGANPPDLALIVKSREGGVNYVYSILQGYKQAPADVKLADGQYYNIYFTAGGQKIGMPQPLTDGAVTFANGAPNDLKSEAHDVATFLAWAAEPEQDARKRLGVRVMLFLIVLTGALYYAKRKIWADLH</sequence>
<dbReference type="EMBL" id="BMJQ01000003">
    <property type="protein sequence ID" value="GGF08408.1"/>
    <property type="molecule type" value="Genomic_DNA"/>
</dbReference>
<dbReference type="PANTHER" id="PTHR10266:SF3">
    <property type="entry name" value="CYTOCHROME C1, HEME PROTEIN, MITOCHONDRIAL"/>
    <property type="match status" value="1"/>
</dbReference>
<feature type="signal peptide" evidence="15">
    <location>
        <begin position="1"/>
        <end position="25"/>
    </location>
</feature>
<dbReference type="GO" id="GO:0016020">
    <property type="term" value="C:membrane"/>
    <property type="evidence" value="ECO:0007669"/>
    <property type="project" value="UniProtKB-SubCell"/>
</dbReference>
<dbReference type="InterPro" id="IPR009056">
    <property type="entry name" value="Cyt_c-like_dom"/>
</dbReference>
<evidence type="ECO:0000256" key="11">
    <source>
        <dbReference type="ARBA" id="ARBA00023004"/>
    </source>
</evidence>